<feature type="signal peptide" evidence="1">
    <location>
        <begin position="1"/>
        <end position="25"/>
    </location>
</feature>
<organism evidence="2">
    <name type="scientific">Deinococcus sonorensis KR-87</name>
    <dbReference type="NCBI Taxonomy" id="694439"/>
    <lineage>
        <taxon>Bacteria</taxon>
        <taxon>Thermotogati</taxon>
        <taxon>Deinococcota</taxon>
        <taxon>Deinococci</taxon>
        <taxon>Deinococcales</taxon>
        <taxon>Deinococcaceae</taxon>
        <taxon>Deinococcus</taxon>
    </lineage>
</organism>
<evidence type="ECO:0000256" key="1">
    <source>
        <dbReference type="SAM" id="SignalP"/>
    </source>
</evidence>
<dbReference type="RefSeq" id="WP_350244193.1">
    <property type="nucleotide sequence ID" value="NZ_CP158299.1"/>
</dbReference>
<evidence type="ECO:0008006" key="3">
    <source>
        <dbReference type="Google" id="ProtNLM"/>
    </source>
</evidence>
<accession>A0AAU7UCA4</accession>
<reference evidence="2" key="1">
    <citation type="submission" date="2024-06" db="EMBL/GenBank/DDBJ databases">
        <title>Draft Genome Sequence of Deinococcus sonorensis Type Strain KR-87, a Biofilm Producing Representative of the Genus Deinococcus.</title>
        <authorList>
            <person name="Boren L.S."/>
            <person name="Grosso R.A."/>
            <person name="Hugenberg-Cox A.N."/>
            <person name="Hill J.T.E."/>
            <person name="Albert C.M."/>
            <person name="Tuohy J.M."/>
        </authorList>
    </citation>
    <scope>NUCLEOTIDE SEQUENCE</scope>
    <source>
        <strain evidence="2">KR-87</strain>
    </source>
</reference>
<keyword evidence="1" id="KW-0732">Signal</keyword>
<name>A0AAU7UCA4_9DEIO</name>
<gene>
    <name evidence="2" type="ORF">ABOD76_07515</name>
</gene>
<protein>
    <recommendedName>
        <fullName evidence="3">DUF1400 domain-containing protein</fullName>
    </recommendedName>
</protein>
<feature type="chain" id="PRO_5043571562" description="DUF1400 domain-containing protein" evidence="1">
    <location>
        <begin position="26"/>
        <end position="166"/>
    </location>
</feature>
<dbReference type="AlphaFoldDB" id="A0AAU7UCA4"/>
<dbReference type="KEGG" id="dsc:ABOD76_07515"/>
<evidence type="ECO:0000313" key="2">
    <source>
        <dbReference type="EMBL" id="XBV86141.1"/>
    </source>
</evidence>
<proteinExistence type="predicted"/>
<sequence>MSKSTLFRLTALTVTTALVSAPSFAVQKSSVTGLQVLVALGNARGVPLSASTQSAILRTPSAFLQSKAAATLAKQLRISTDVLAQLVKNAGVPVSSLLATQAGVQSATGEQVLVGSVQTLIAKNKNLEAVSVPTLAQLITNPDLLNQINSIANGATQPVTPVGGNK</sequence>
<dbReference type="EMBL" id="CP158299">
    <property type="protein sequence ID" value="XBV86141.1"/>
    <property type="molecule type" value="Genomic_DNA"/>
</dbReference>